<organism evidence="10">
    <name type="scientific">Intestinibacter bartlettii</name>
    <dbReference type="NCBI Taxonomy" id="261299"/>
    <lineage>
        <taxon>Bacteria</taxon>
        <taxon>Bacillati</taxon>
        <taxon>Bacillota</taxon>
        <taxon>Clostridia</taxon>
        <taxon>Peptostreptococcales</taxon>
        <taxon>Peptostreptococcaceae</taxon>
        <taxon>Intestinibacter</taxon>
    </lineage>
</organism>
<dbReference type="SUPFAM" id="SSF160240">
    <property type="entry name" value="Cation efflux protein cytoplasmic domain-like"/>
    <property type="match status" value="1"/>
</dbReference>
<sequence>METRYEEASKVTILAILWNVFLSVIKIFAGVIGNSTAMIADGIHSASDIITSVGVLIGNKISSKPGDKEHNYGHEKAETLVSFLLSIILIAVAVTIGVDGAKKMLNLNEVKVPTLMPLVVAVISIAIKEYQYRITIKVAKKINSPALKADAWHHRSDAFSSVAAFIGIGGAMLGYKILEPIATIVVAVIVCKVALEIFINAMNELMDVSISEEEEKNILEYCKNTNGVKHIKTMRTRKHGAFAYVDLVICVDGNLTVIQGHDIASDLEKKLIDEISLIKGITVHVEPCNNKVDSCDKEISKEPQILKEHICTECNSKDCLNNGK</sequence>
<evidence type="ECO:0000313" key="10">
    <source>
        <dbReference type="EMBL" id="VYU47881.1"/>
    </source>
</evidence>
<evidence type="ECO:0000256" key="2">
    <source>
        <dbReference type="ARBA" id="ARBA00008114"/>
    </source>
</evidence>
<dbReference type="GO" id="GO:0016020">
    <property type="term" value="C:membrane"/>
    <property type="evidence" value="ECO:0007669"/>
    <property type="project" value="UniProtKB-SubCell"/>
</dbReference>
<feature type="domain" description="Cation efflux protein cytoplasmic" evidence="9">
    <location>
        <begin position="211"/>
        <end position="288"/>
    </location>
</feature>
<dbReference type="InterPro" id="IPR002524">
    <property type="entry name" value="Cation_efflux"/>
</dbReference>
<accession>A0A6N3F7A8</accession>
<comment type="subcellular location">
    <subcellularLocation>
        <location evidence="1">Membrane</location>
        <topology evidence="1">Multi-pass membrane protein</topology>
    </subcellularLocation>
</comment>
<evidence type="ECO:0000256" key="7">
    <source>
        <dbReference type="SAM" id="Phobius"/>
    </source>
</evidence>
<feature type="transmembrane region" description="Helical" evidence="7">
    <location>
        <begin position="12"/>
        <end position="32"/>
    </location>
</feature>
<name>A0A6N3F7A8_9FIRM</name>
<dbReference type="GO" id="GO:0008324">
    <property type="term" value="F:monoatomic cation transmembrane transporter activity"/>
    <property type="evidence" value="ECO:0007669"/>
    <property type="project" value="InterPro"/>
</dbReference>
<evidence type="ECO:0000259" key="8">
    <source>
        <dbReference type="Pfam" id="PF01545"/>
    </source>
</evidence>
<dbReference type="InterPro" id="IPR050291">
    <property type="entry name" value="CDF_Transporter"/>
</dbReference>
<dbReference type="Gene3D" id="3.30.70.1350">
    <property type="entry name" value="Cation efflux protein, cytoplasmic domain"/>
    <property type="match status" value="1"/>
</dbReference>
<evidence type="ECO:0000259" key="9">
    <source>
        <dbReference type="Pfam" id="PF16916"/>
    </source>
</evidence>
<feature type="transmembrane region" description="Helical" evidence="7">
    <location>
        <begin position="79"/>
        <end position="98"/>
    </location>
</feature>
<dbReference type="PANTHER" id="PTHR43840">
    <property type="entry name" value="MITOCHONDRIAL METAL TRANSPORTER 1-RELATED"/>
    <property type="match status" value="1"/>
</dbReference>
<dbReference type="InterPro" id="IPR058533">
    <property type="entry name" value="Cation_efflux_TM"/>
</dbReference>
<dbReference type="FunFam" id="1.20.1510.10:FF:000006">
    <property type="entry name" value="Divalent cation efflux transporter"/>
    <property type="match status" value="1"/>
</dbReference>
<dbReference type="Pfam" id="PF01545">
    <property type="entry name" value="Cation_efflux"/>
    <property type="match status" value="1"/>
</dbReference>
<reference evidence="10" key="1">
    <citation type="submission" date="2019-11" db="EMBL/GenBank/DDBJ databases">
        <authorList>
            <person name="Feng L."/>
        </authorList>
    </citation>
    <scope>NUCLEOTIDE SEQUENCE</scope>
    <source>
        <strain evidence="10">IbartlettiiLFYP30</strain>
    </source>
</reference>
<dbReference type="InterPro" id="IPR027469">
    <property type="entry name" value="Cation_efflux_TMD_sf"/>
</dbReference>
<dbReference type="SUPFAM" id="SSF161111">
    <property type="entry name" value="Cation efflux protein transmembrane domain-like"/>
    <property type="match status" value="1"/>
</dbReference>
<evidence type="ECO:0000256" key="4">
    <source>
        <dbReference type="ARBA" id="ARBA00022692"/>
    </source>
</evidence>
<evidence type="ECO:0000256" key="1">
    <source>
        <dbReference type="ARBA" id="ARBA00004141"/>
    </source>
</evidence>
<dbReference type="Gene3D" id="1.20.1510.10">
    <property type="entry name" value="Cation efflux protein transmembrane domain"/>
    <property type="match status" value="1"/>
</dbReference>
<dbReference type="EMBL" id="CACRUE010000040">
    <property type="protein sequence ID" value="VYU47881.1"/>
    <property type="molecule type" value="Genomic_DNA"/>
</dbReference>
<evidence type="ECO:0000256" key="6">
    <source>
        <dbReference type="ARBA" id="ARBA00023136"/>
    </source>
</evidence>
<feature type="transmembrane region" description="Helical" evidence="7">
    <location>
        <begin position="181"/>
        <end position="199"/>
    </location>
</feature>
<keyword evidence="4 7" id="KW-0812">Transmembrane</keyword>
<feature type="domain" description="Cation efflux protein transmembrane" evidence="8">
    <location>
        <begin position="13"/>
        <end position="206"/>
    </location>
</feature>
<keyword evidence="6 7" id="KW-0472">Membrane</keyword>
<dbReference type="InterPro" id="IPR027470">
    <property type="entry name" value="Cation_efflux_CTD"/>
</dbReference>
<proteinExistence type="inferred from homology"/>
<keyword evidence="3" id="KW-0813">Transport</keyword>
<evidence type="ECO:0000256" key="5">
    <source>
        <dbReference type="ARBA" id="ARBA00022989"/>
    </source>
</evidence>
<feature type="transmembrane region" description="Helical" evidence="7">
    <location>
        <begin position="110"/>
        <end position="127"/>
    </location>
</feature>
<dbReference type="Pfam" id="PF16916">
    <property type="entry name" value="ZT_dimer"/>
    <property type="match status" value="1"/>
</dbReference>
<evidence type="ECO:0000256" key="3">
    <source>
        <dbReference type="ARBA" id="ARBA00022448"/>
    </source>
</evidence>
<dbReference type="PANTHER" id="PTHR43840:SF15">
    <property type="entry name" value="MITOCHONDRIAL METAL TRANSPORTER 1-RELATED"/>
    <property type="match status" value="1"/>
</dbReference>
<comment type="similarity">
    <text evidence="2">Belongs to the cation diffusion facilitator (CDF) transporter (TC 2.A.4) family.</text>
</comment>
<dbReference type="InterPro" id="IPR036837">
    <property type="entry name" value="Cation_efflux_CTD_sf"/>
</dbReference>
<dbReference type="RefSeq" id="WP_024038049.1">
    <property type="nucleotide sequence ID" value="NZ_CACRUE010000040.1"/>
</dbReference>
<keyword evidence="5 7" id="KW-1133">Transmembrane helix</keyword>
<dbReference type="AlphaFoldDB" id="A0A6N3F7A8"/>
<protein>
    <submittedName>
        <fullName evidence="10">Ferrous-iron efflux pump FieF</fullName>
    </submittedName>
</protein>
<gene>
    <name evidence="10" type="primary">fieF</name>
    <name evidence="10" type="ORF">IBLFYP30_02839</name>
</gene>
<dbReference type="NCBIfam" id="TIGR01297">
    <property type="entry name" value="CDF"/>
    <property type="match status" value="1"/>
</dbReference>